<evidence type="ECO:0000259" key="13">
    <source>
        <dbReference type="Pfam" id="PF00561"/>
    </source>
</evidence>
<sequence length="332" mass="37468">MEDIEKERFEASELIKKRYPPIEPFNSGMLDVGDGHCIYWEEVGNPEGGPVIYLHGGPGSGCGPGSRRYFDPKAYRAVLFDQRGCGRSVPLVSEPNADLRVNTTDHLVADIEALREYLKIDKWVVVGGSWGVTLGLVYAQRYPNRVIAMVLGSVTMGTRREIDWITKDMGRIFPREWERFCSFLPEAEREGDLCAAYARLLADSNPVIYQQAALEWCRWEDTHVSLMPGWEPSLRYCDPQFSLIFSRLVTHYWSRGCFLADGELMAGMSRLADIPAVLIHGRWDISGPMDVALNLHRAWPKSDLWILEGAGHGGMGFSEAMTAALDRFRTLF</sequence>
<dbReference type="PIRSF" id="PIRSF006431">
    <property type="entry name" value="Pept_S33"/>
    <property type="match status" value="1"/>
</dbReference>
<evidence type="ECO:0000256" key="3">
    <source>
        <dbReference type="ARBA" id="ARBA00010088"/>
    </source>
</evidence>
<evidence type="ECO:0000256" key="2">
    <source>
        <dbReference type="ARBA" id="ARBA00004496"/>
    </source>
</evidence>
<reference evidence="14 15" key="1">
    <citation type="submission" date="2020-11" db="EMBL/GenBank/DDBJ databases">
        <title>Vibrio nitrifigilis sp. nov., a marine nitrogen-fixing bacterium isolated from the lagoon sediment of an islet inside an atoll.</title>
        <authorList>
            <person name="Wang L.-T."/>
            <person name="Shieh W.Y."/>
        </authorList>
    </citation>
    <scope>NUCLEOTIDE SEQUENCE [LARGE SCALE GENOMIC DNA]</scope>
    <source>
        <strain evidence="14 15">NFV-1</strain>
    </source>
</reference>
<evidence type="ECO:0000313" key="14">
    <source>
        <dbReference type="EMBL" id="MBF9002698.1"/>
    </source>
</evidence>
<dbReference type="SUPFAM" id="SSF53474">
    <property type="entry name" value="alpha/beta-Hydrolases"/>
    <property type="match status" value="1"/>
</dbReference>
<keyword evidence="8 11" id="KW-0645">Protease</keyword>
<evidence type="ECO:0000256" key="12">
    <source>
        <dbReference type="RuleBase" id="RU003421"/>
    </source>
</evidence>
<evidence type="ECO:0000313" key="15">
    <source>
        <dbReference type="Proteomes" id="UP000597206"/>
    </source>
</evidence>
<evidence type="ECO:0000256" key="11">
    <source>
        <dbReference type="PIRNR" id="PIRNR006431"/>
    </source>
</evidence>
<dbReference type="Proteomes" id="UP000597206">
    <property type="component" value="Unassembled WGS sequence"/>
</dbReference>
<name>A0ABS0GJV1_9VIBR</name>
<evidence type="ECO:0000256" key="1">
    <source>
        <dbReference type="ARBA" id="ARBA00001585"/>
    </source>
</evidence>
<proteinExistence type="inferred from homology"/>
<dbReference type="Gene3D" id="3.40.50.1820">
    <property type="entry name" value="alpha/beta hydrolase"/>
    <property type="match status" value="1"/>
</dbReference>
<evidence type="ECO:0000256" key="9">
    <source>
        <dbReference type="ARBA" id="ARBA00022801"/>
    </source>
</evidence>
<protein>
    <recommendedName>
        <fullName evidence="5 11">Proline iminopeptidase</fullName>
        <shortName evidence="11">PIP</shortName>
        <ecNumber evidence="4 11">3.4.11.5</ecNumber>
    </recommendedName>
    <alternativeName>
        <fullName evidence="10 11">Prolyl aminopeptidase</fullName>
    </alternativeName>
</protein>
<dbReference type="PRINTS" id="PR00793">
    <property type="entry name" value="PROAMNOPTASE"/>
</dbReference>
<dbReference type="RefSeq" id="WP_196124585.1">
    <property type="nucleotide sequence ID" value="NZ_JADPMR010000004.1"/>
</dbReference>
<evidence type="ECO:0000256" key="8">
    <source>
        <dbReference type="ARBA" id="ARBA00022670"/>
    </source>
</evidence>
<evidence type="ECO:0000256" key="10">
    <source>
        <dbReference type="ARBA" id="ARBA00029605"/>
    </source>
</evidence>
<keyword evidence="6 11" id="KW-0031">Aminopeptidase</keyword>
<comment type="subcellular location">
    <subcellularLocation>
        <location evidence="2 11">Cytoplasm</location>
    </subcellularLocation>
</comment>
<evidence type="ECO:0000256" key="4">
    <source>
        <dbReference type="ARBA" id="ARBA00012568"/>
    </source>
</evidence>
<keyword evidence="15" id="KW-1185">Reference proteome</keyword>
<gene>
    <name evidence="14" type="primary">pip</name>
    <name evidence="14" type="ORF">I1A42_19670</name>
</gene>
<dbReference type="Pfam" id="PF00561">
    <property type="entry name" value="Abhydrolase_1"/>
    <property type="match status" value="1"/>
</dbReference>
<feature type="domain" description="AB hydrolase-1" evidence="13">
    <location>
        <begin position="50"/>
        <end position="313"/>
    </location>
</feature>
<dbReference type="EC" id="3.4.11.5" evidence="4 11"/>
<dbReference type="InterPro" id="IPR005944">
    <property type="entry name" value="Pro_iminopeptidase"/>
</dbReference>
<dbReference type="EMBL" id="JADPMR010000004">
    <property type="protein sequence ID" value="MBF9002698.1"/>
    <property type="molecule type" value="Genomic_DNA"/>
</dbReference>
<dbReference type="InterPro" id="IPR000073">
    <property type="entry name" value="AB_hydrolase_1"/>
</dbReference>
<comment type="caution">
    <text evidence="14">The sequence shown here is derived from an EMBL/GenBank/DDBJ whole genome shotgun (WGS) entry which is preliminary data.</text>
</comment>
<comment type="catalytic activity">
    <reaction evidence="1 11 12">
        <text>Release of N-terminal proline from a peptide.</text>
        <dbReference type="EC" id="3.4.11.5"/>
    </reaction>
</comment>
<keyword evidence="9 11" id="KW-0378">Hydrolase</keyword>
<evidence type="ECO:0000256" key="7">
    <source>
        <dbReference type="ARBA" id="ARBA00022490"/>
    </source>
</evidence>
<dbReference type="NCBIfam" id="TIGR01249">
    <property type="entry name" value="pro_imino_pep_1"/>
    <property type="match status" value="1"/>
</dbReference>
<accession>A0ABS0GJV1</accession>
<dbReference type="InterPro" id="IPR002410">
    <property type="entry name" value="Peptidase_S33"/>
</dbReference>
<evidence type="ECO:0000256" key="6">
    <source>
        <dbReference type="ARBA" id="ARBA00022438"/>
    </source>
</evidence>
<organism evidence="14 15">
    <name type="scientific">Vibrio nitrifigilis</name>
    <dbReference type="NCBI Taxonomy" id="2789781"/>
    <lineage>
        <taxon>Bacteria</taxon>
        <taxon>Pseudomonadati</taxon>
        <taxon>Pseudomonadota</taxon>
        <taxon>Gammaproteobacteria</taxon>
        <taxon>Vibrionales</taxon>
        <taxon>Vibrionaceae</taxon>
        <taxon>Vibrio</taxon>
    </lineage>
</organism>
<dbReference type="PANTHER" id="PTHR43722">
    <property type="entry name" value="PROLINE IMINOPEPTIDASE"/>
    <property type="match status" value="1"/>
</dbReference>
<comment type="similarity">
    <text evidence="3 11 12">Belongs to the peptidase S33 family.</text>
</comment>
<dbReference type="InterPro" id="IPR029058">
    <property type="entry name" value="AB_hydrolase_fold"/>
</dbReference>
<evidence type="ECO:0000256" key="5">
    <source>
        <dbReference type="ARBA" id="ARBA00021843"/>
    </source>
</evidence>
<dbReference type="GO" id="GO:0004177">
    <property type="term" value="F:aminopeptidase activity"/>
    <property type="evidence" value="ECO:0007669"/>
    <property type="project" value="UniProtKB-KW"/>
</dbReference>
<keyword evidence="7 11" id="KW-0963">Cytoplasm</keyword>
<dbReference type="PANTHER" id="PTHR43722:SF1">
    <property type="entry name" value="PROLINE IMINOPEPTIDASE"/>
    <property type="match status" value="1"/>
</dbReference>